<sequence>MKLTQLTTFCLFAILTILGYCAFIPAKHTAAPEESLYDTLQFNTVSVSGVKLGSDYGKVLEKFGSPDSVRKQENAIEDQSDFYEEYVYDKDILFVVNETFSGFELKTARFMLDKLDLKVGDNASKVKKLFPKSFKNRDIDEFNPDWVTVSVQFGQSDSFLDIYMEEGKIKSMITTTEDGTEED</sequence>
<protein>
    <submittedName>
        <fullName evidence="1">Uncharacterized protein</fullName>
    </submittedName>
</protein>
<evidence type="ECO:0000313" key="2">
    <source>
        <dbReference type="Proteomes" id="UP000199306"/>
    </source>
</evidence>
<dbReference type="RefSeq" id="WP_092014426.1">
    <property type="nucleotide sequence ID" value="NZ_FOXH01000003.1"/>
</dbReference>
<dbReference type="OrthoDB" id="957735at2"/>
<keyword evidence="2" id="KW-1185">Reference proteome</keyword>
<reference evidence="1 2" key="1">
    <citation type="submission" date="2016-10" db="EMBL/GenBank/DDBJ databases">
        <authorList>
            <person name="de Groot N.N."/>
        </authorList>
    </citation>
    <scope>NUCLEOTIDE SEQUENCE [LARGE SCALE GENOMIC DNA]</scope>
    <source>
        <strain evidence="2">E92,LMG 26720,CCM 7988</strain>
    </source>
</reference>
<dbReference type="Proteomes" id="UP000199306">
    <property type="component" value="Unassembled WGS sequence"/>
</dbReference>
<organism evidence="1 2">
    <name type="scientific">Pseudarcicella hirudinis</name>
    <dbReference type="NCBI Taxonomy" id="1079859"/>
    <lineage>
        <taxon>Bacteria</taxon>
        <taxon>Pseudomonadati</taxon>
        <taxon>Bacteroidota</taxon>
        <taxon>Cytophagia</taxon>
        <taxon>Cytophagales</taxon>
        <taxon>Flectobacillaceae</taxon>
        <taxon>Pseudarcicella</taxon>
    </lineage>
</organism>
<name>A0A1I5QMD7_9BACT</name>
<dbReference type="STRING" id="1079859.SAMN04515674_103275"/>
<dbReference type="EMBL" id="FOXH01000003">
    <property type="protein sequence ID" value="SFP47429.1"/>
    <property type="molecule type" value="Genomic_DNA"/>
</dbReference>
<accession>A0A1I5QMD7</accession>
<evidence type="ECO:0000313" key="1">
    <source>
        <dbReference type="EMBL" id="SFP47429.1"/>
    </source>
</evidence>
<proteinExistence type="predicted"/>
<gene>
    <name evidence="1" type="ORF">SAMN04515674_103275</name>
</gene>
<dbReference type="AlphaFoldDB" id="A0A1I5QMD7"/>